<keyword evidence="5" id="KW-1185">Reference proteome</keyword>
<evidence type="ECO:0000259" key="3">
    <source>
        <dbReference type="Pfam" id="PF02826"/>
    </source>
</evidence>
<dbReference type="AlphaFoldDB" id="A0A6G8Q588"/>
<dbReference type="GO" id="GO:0016491">
    <property type="term" value="F:oxidoreductase activity"/>
    <property type="evidence" value="ECO:0007669"/>
    <property type="project" value="UniProtKB-KW"/>
</dbReference>
<dbReference type="Gene3D" id="3.40.50.720">
    <property type="entry name" value="NAD(P)-binding Rossmann-like Domain"/>
    <property type="match status" value="2"/>
</dbReference>
<dbReference type="KEGG" id="rub:GBA63_02610"/>
<dbReference type="GO" id="GO:0051287">
    <property type="term" value="F:NAD binding"/>
    <property type="evidence" value="ECO:0007669"/>
    <property type="project" value="InterPro"/>
</dbReference>
<feature type="domain" description="D-isomer specific 2-hydroxyacid dehydrogenase NAD-binding" evidence="3">
    <location>
        <begin position="69"/>
        <end position="244"/>
    </location>
</feature>
<organism evidence="4 5">
    <name type="scientific">Rubrobacter tropicus</name>
    <dbReference type="NCBI Taxonomy" id="2653851"/>
    <lineage>
        <taxon>Bacteria</taxon>
        <taxon>Bacillati</taxon>
        <taxon>Actinomycetota</taxon>
        <taxon>Rubrobacteria</taxon>
        <taxon>Rubrobacterales</taxon>
        <taxon>Rubrobacteraceae</taxon>
        <taxon>Rubrobacter</taxon>
    </lineage>
</organism>
<evidence type="ECO:0000256" key="2">
    <source>
        <dbReference type="ARBA" id="ARBA00023027"/>
    </source>
</evidence>
<protein>
    <submittedName>
        <fullName evidence="4">D-2-hydroxyacid dehydrogenase</fullName>
    </submittedName>
</protein>
<evidence type="ECO:0000313" key="5">
    <source>
        <dbReference type="Proteomes" id="UP000501452"/>
    </source>
</evidence>
<name>A0A6G8Q588_9ACTN</name>
<dbReference type="Proteomes" id="UP000501452">
    <property type="component" value="Chromosome"/>
</dbReference>
<dbReference type="PANTHER" id="PTHR43333:SF1">
    <property type="entry name" value="D-ISOMER SPECIFIC 2-HYDROXYACID DEHYDROGENASE NAD-BINDING DOMAIN-CONTAINING PROTEIN"/>
    <property type="match status" value="1"/>
</dbReference>
<reference evidence="4 5" key="1">
    <citation type="submission" date="2019-10" db="EMBL/GenBank/DDBJ databases">
        <title>Rubrobacter sp nov SCSIO 52090 isolated from a deep-sea sediment in the South China Sea.</title>
        <authorList>
            <person name="Chen R.W."/>
        </authorList>
    </citation>
    <scope>NUCLEOTIDE SEQUENCE [LARGE SCALE GENOMIC DNA]</scope>
    <source>
        <strain evidence="4 5">SCSIO 52909</strain>
    </source>
</reference>
<gene>
    <name evidence="4" type="ORF">GBA63_02610</name>
</gene>
<dbReference type="CDD" id="cd05300">
    <property type="entry name" value="2-Hacid_dh_1"/>
    <property type="match status" value="1"/>
</dbReference>
<dbReference type="RefSeq" id="WP_166173223.1">
    <property type="nucleotide sequence ID" value="NZ_CP045119.1"/>
</dbReference>
<dbReference type="SUPFAM" id="SSF51735">
    <property type="entry name" value="NAD(P)-binding Rossmann-fold domains"/>
    <property type="match status" value="1"/>
</dbReference>
<dbReference type="InterPro" id="IPR036291">
    <property type="entry name" value="NAD(P)-bd_dom_sf"/>
</dbReference>
<keyword evidence="2" id="KW-0520">NAD</keyword>
<evidence type="ECO:0000256" key="1">
    <source>
        <dbReference type="ARBA" id="ARBA00023002"/>
    </source>
</evidence>
<dbReference type="InterPro" id="IPR006140">
    <property type="entry name" value="D-isomer_DH_NAD-bd"/>
</dbReference>
<dbReference type="Pfam" id="PF02826">
    <property type="entry name" value="2-Hacid_dh_C"/>
    <property type="match status" value="1"/>
</dbReference>
<proteinExistence type="predicted"/>
<sequence>MLAEAEVLYDFPRGHVGDLMQVAPKLRWVQGSMAGAGEVARTAGLVDTDVVVTTASGIYSGPLAEFVLMGMLQHVKDLDLLRKDKAAKTWRQGTTGTLERKTLCVVGTGSIGRAIADRARPFGMRVVGVKRVVREEDAAWNSFDGLYETENLHEVLAEADFVALTLPGTPQTEGLFDAKTIAAIKPGAYFANVGRGKVVEEAALVEALGSGHLSGAALDVFEVEPLPEESPLWEMENVIVSAHTTDVVPELINAAQTDLFCENLGRYLAGKELVNVLDKRLLY</sequence>
<dbReference type="PANTHER" id="PTHR43333">
    <property type="entry name" value="2-HACID_DH_C DOMAIN-CONTAINING PROTEIN"/>
    <property type="match status" value="1"/>
</dbReference>
<evidence type="ECO:0000313" key="4">
    <source>
        <dbReference type="EMBL" id="QIN81642.1"/>
    </source>
</evidence>
<dbReference type="EMBL" id="CP045119">
    <property type="protein sequence ID" value="QIN81642.1"/>
    <property type="molecule type" value="Genomic_DNA"/>
</dbReference>
<keyword evidence="1" id="KW-0560">Oxidoreductase</keyword>
<accession>A0A6G8Q588</accession>